<proteinExistence type="predicted"/>
<accession>A0A382ARA7</accession>
<dbReference type="Pfam" id="PF00296">
    <property type="entry name" value="Bac_luciferase"/>
    <property type="match status" value="1"/>
</dbReference>
<dbReference type="SUPFAM" id="SSF51679">
    <property type="entry name" value="Bacterial luciferase-like"/>
    <property type="match status" value="1"/>
</dbReference>
<dbReference type="AlphaFoldDB" id="A0A382ARA7"/>
<dbReference type="Gene3D" id="3.20.20.30">
    <property type="entry name" value="Luciferase-like domain"/>
    <property type="match status" value="1"/>
</dbReference>
<dbReference type="InterPro" id="IPR011251">
    <property type="entry name" value="Luciferase-like_dom"/>
</dbReference>
<evidence type="ECO:0000256" key="1">
    <source>
        <dbReference type="ARBA" id="ARBA00023002"/>
    </source>
</evidence>
<sequence length="337" mass="37274">MDVDIILNEFDSPSAIAEQAALAESYGFRAVWSASYASGRDSFLSLAEAAKSTSKILLGPLAISPMELHPLKMAQQLLTLNELCNGRAIITVGAGGGVLQGMDIKRKQMVESVRECVEIIRAALSGEDVAYYGDIYSAHKFNGRWAKDIPPPQIYVGASQERMSYMATEMADGLMGSDLIPPLIQLTKNWVDEGLAQHERAGQAFGISNFWAWHIKKDKEEAKREARRELVLRGVLRRRYTEILLSKEDSDFVQTNKGIFWRAFEAGSSEIKGVPDHIIDSLIDGLSSTGDLNAIDREIERFKEYAALGLTEIAIRVHDNPVEGIKLIGEHIVPAVR</sequence>
<reference evidence="3" key="1">
    <citation type="submission" date="2018-05" db="EMBL/GenBank/DDBJ databases">
        <authorList>
            <person name="Lanie J.A."/>
            <person name="Ng W.-L."/>
            <person name="Kazmierczak K.M."/>
            <person name="Andrzejewski T.M."/>
            <person name="Davidsen T.M."/>
            <person name="Wayne K.J."/>
            <person name="Tettelin H."/>
            <person name="Glass J.I."/>
            <person name="Rusch D."/>
            <person name="Podicherti R."/>
            <person name="Tsui H.-C.T."/>
            <person name="Winkler M.E."/>
        </authorList>
    </citation>
    <scope>NUCLEOTIDE SEQUENCE</scope>
</reference>
<protein>
    <recommendedName>
        <fullName evidence="2">Luciferase-like domain-containing protein</fullName>
    </recommendedName>
</protein>
<dbReference type="EMBL" id="UINC01026460">
    <property type="protein sequence ID" value="SVB03949.1"/>
    <property type="molecule type" value="Genomic_DNA"/>
</dbReference>
<dbReference type="GO" id="GO:0016705">
    <property type="term" value="F:oxidoreductase activity, acting on paired donors, with incorporation or reduction of molecular oxygen"/>
    <property type="evidence" value="ECO:0007669"/>
    <property type="project" value="InterPro"/>
</dbReference>
<dbReference type="InterPro" id="IPR050564">
    <property type="entry name" value="F420-G6PD/mer"/>
</dbReference>
<dbReference type="InterPro" id="IPR036661">
    <property type="entry name" value="Luciferase-like_sf"/>
</dbReference>
<dbReference type="PANTHER" id="PTHR43244:SF1">
    <property type="entry name" value="5,10-METHYLENETETRAHYDROMETHANOPTERIN REDUCTASE"/>
    <property type="match status" value="1"/>
</dbReference>
<evidence type="ECO:0000259" key="2">
    <source>
        <dbReference type="Pfam" id="PF00296"/>
    </source>
</evidence>
<name>A0A382ARA7_9ZZZZ</name>
<organism evidence="3">
    <name type="scientific">marine metagenome</name>
    <dbReference type="NCBI Taxonomy" id="408172"/>
    <lineage>
        <taxon>unclassified sequences</taxon>
        <taxon>metagenomes</taxon>
        <taxon>ecological metagenomes</taxon>
    </lineage>
</organism>
<evidence type="ECO:0000313" key="3">
    <source>
        <dbReference type="EMBL" id="SVB03949.1"/>
    </source>
</evidence>
<gene>
    <name evidence="3" type="ORF">METZ01_LOCUS156803</name>
</gene>
<feature type="domain" description="Luciferase-like" evidence="2">
    <location>
        <begin position="12"/>
        <end position="311"/>
    </location>
</feature>
<dbReference type="PANTHER" id="PTHR43244">
    <property type="match status" value="1"/>
</dbReference>
<keyword evidence="1" id="KW-0560">Oxidoreductase</keyword>